<organism evidence="8 9">
    <name type="scientific">Paragonimus westermani</name>
    <dbReference type="NCBI Taxonomy" id="34504"/>
    <lineage>
        <taxon>Eukaryota</taxon>
        <taxon>Metazoa</taxon>
        <taxon>Spiralia</taxon>
        <taxon>Lophotrochozoa</taxon>
        <taxon>Platyhelminthes</taxon>
        <taxon>Trematoda</taxon>
        <taxon>Digenea</taxon>
        <taxon>Plagiorchiida</taxon>
        <taxon>Troglotremata</taxon>
        <taxon>Troglotrematidae</taxon>
        <taxon>Paragonimus</taxon>
    </lineage>
</organism>
<dbReference type="InterPro" id="IPR009057">
    <property type="entry name" value="Homeodomain-like_sf"/>
</dbReference>
<evidence type="ECO:0000256" key="3">
    <source>
        <dbReference type="ARBA" id="ARBA00023186"/>
    </source>
</evidence>
<dbReference type="Gene3D" id="1.10.10.60">
    <property type="entry name" value="Homeodomain-like"/>
    <property type="match status" value="2"/>
</dbReference>
<evidence type="ECO:0000259" key="6">
    <source>
        <dbReference type="PROSITE" id="PS50076"/>
    </source>
</evidence>
<feature type="region of interest" description="Disordered" evidence="5">
    <location>
        <begin position="359"/>
        <end position="379"/>
    </location>
</feature>
<evidence type="ECO:0000256" key="2">
    <source>
        <dbReference type="ARBA" id="ARBA00022490"/>
    </source>
</evidence>
<dbReference type="SMART" id="SM00271">
    <property type="entry name" value="DnaJ"/>
    <property type="match status" value="1"/>
</dbReference>
<feature type="domain" description="Myb-like" evidence="7">
    <location>
        <begin position="479"/>
        <end position="526"/>
    </location>
</feature>
<dbReference type="GO" id="GO:0005829">
    <property type="term" value="C:cytosol"/>
    <property type="evidence" value="ECO:0007669"/>
    <property type="project" value="TreeGrafter"/>
</dbReference>
<dbReference type="SUPFAM" id="SSF46565">
    <property type="entry name" value="Chaperone J-domain"/>
    <property type="match status" value="1"/>
</dbReference>
<evidence type="ECO:0000259" key="7">
    <source>
        <dbReference type="PROSITE" id="PS50090"/>
    </source>
</evidence>
<feature type="region of interest" description="Disordered" evidence="5">
    <location>
        <begin position="545"/>
        <end position="569"/>
    </location>
</feature>
<dbReference type="InterPro" id="IPR036869">
    <property type="entry name" value="J_dom_sf"/>
</dbReference>
<dbReference type="SUPFAM" id="SSF46689">
    <property type="entry name" value="Homeodomain-like"/>
    <property type="match status" value="1"/>
</dbReference>
<evidence type="ECO:0000313" key="8">
    <source>
        <dbReference type="EMBL" id="KAF8563049.1"/>
    </source>
</evidence>
<dbReference type="InterPro" id="IPR032003">
    <property type="entry name" value="RAC_head"/>
</dbReference>
<feature type="compositionally biased region" description="Low complexity" evidence="5">
    <location>
        <begin position="557"/>
        <end position="569"/>
    </location>
</feature>
<accession>A0A8T0D5C4</accession>
<proteinExistence type="predicted"/>
<feature type="domain" description="J" evidence="6">
    <location>
        <begin position="12"/>
        <end position="85"/>
    </location>
</feature>
<feature type="coiled-coil region" evidence="4">
    <location>
        <begin position="217"/>
        <end position="284"/>
    </location>
</feature>
<evidence type="ECO:0008006" key="10">
    <source>
        <dbReference type="Google" id="ProtNLM"/>
    </source>
</evidence>
<dbReference type="PANTHER" id="PTHR43999:SF1">
    <property type="entry name" value="DNAJ HOMOLOG SUBFAMILY C MEMBER 2"/>
    <property type="match status" value="1"/>
</dbReference>
<dbReference type="CDD" id="cd06257">
    <property type="entry name" value="DnaJ"/>
    <property type="match status" value="1"/>
</dbReference>
<protein>
    <recommendedName>
        <fullName evidence="10">DnaJ homolog subfamily C member 2</fullName>
    </recommendedName>
</protein>
<dbReference type="Gene3D" id="1.10.8.840">
    <property type="entry name" value="Ribosome-associated complex head domain"/>
    <property type="match status" value="1"/>
</dbReference>
<dbReference type="GO" id="GO:0006450">
    <property type="term" value="P:regulation of translational fidelity"/>
    <property type="evidence" value="ECO:0007669"/>
    <property type="project" value="InterPro"/>
</dbReference>
<dbReference type="CDD" id="cd00167">
    <property type="entry name" value="SANT"/>
    <property type="match status" value="1"/>
</dbReference>
<dbReference type="InterPro" id="IPR044634">
    <property type="entry name" value="Zuotin/DnaJC2"/>
</dbReference>
<evidence type="ECO:0000256" key="4">
    <source>
        <dbReference type="SAM" id="Coils"/>
    </source>
</evidence>
<dbReference type="PROSITE" id="PS50090">
    <property type="entry name" value="MYB_LIKE"/>
    <property type="match status" value="1"/>
</dbReference>
<dbReference type="PROSITE" id="PS50076">
    <property type="entry name" value="DNAJ_2"/>
    <property type="match status" value="1"/>
</dbReference>
<feature type="compositionally biased region" description="Basic and acidic residues" evidence="5">
    <location>
        <begin position="160"/>
        <end position="183"/>
    </location>
</feature>
<dbReference type="SMART" id="SM00717">
    <property type="entry name" value="SANT"/>
    <property type="match status" value="2"/>
</dbReference>
<dbReference type="EMBL" id="JTDF01014861">
    <property type="protein sequence ID" value="KAF8563049.1"/>
    <property type="molecule type" value="Genomic_DNA"/>
</dbReference>
<keyword evidence="9" id="KW-1185">Reference proteome</keyword>
<keyword evidence="3" id="KW-0143">Chaperone</keyword>
<dbReference type="PANTHER" id="PTHR43999">
    <property type="entry name" value="DNAJ HOMOLOG SUBFAMILY C MEMBER 2"/>
    <property type="match status" value="1"/>
</dbReference>
<dbReference type="InterPro" id="IPR018253">
    <property type="entry name" value="DnaJ_domain_CS"/>
</dbReference>
<dbReference type="GO" id="GO:0051083">
    <property type="term" value="P:'de novo' cotranslational protein folding"/>
    <property type="evidence" value="ECO:0007669"/>
    <property type="project" value="InterPro"/>
</dbReference>
<comment type="subcellular location">
    <subcellularLocation>
        <location evidence="1">Cytoplasm</location>
    </subcellularLocation>
</comment>
<dbReference type="InterPro" id="IPR042569">
    <property type="entry name" value="RAC_head_sf"/>
</dbReference>
<dbReference type="GO" id="GO:0030544">
    <property type="term" value="F:Hsp70 protein binding"/>
    <property type="evidence" value="ECO:0007669"/>
    <property type="project" value="InterPro"/>
</dbReference>
<feature type="region of interest" description="Disordered" evidence="5">
    <location>
        <begin position="157"/>
        <end position="183"/>
    </location>
</feature>
<dbReference type="Pfam" id="PF16717">
    <property type="entry name" value="RAC_head"/>
    <property type="match status" value="1"/>
</dbReference>
<sequence>MSLDPKDWKTHDYYAILGLKNIRHMASAEEIRTAYRRKLLAHHPDKRRSKGEVVKDESHDYFSCITIAYEILGNPAKRHAYDSIDPVAVDDSVPTLAEIKADYFGTLREFFARKARWSKKQPVPCLGSPRTLIEDVHTFYDFWENYDTTRDYSFLDEEDKEKGEDRETRRAIERQNRAERARRRADELRSVRQIVEMARENDPRLLAVIKAERDLKAAKRQARLDALRDKRAAEEQQARLEAEQLAIARAASEERRRAEADRIRREREQVRQEAKRERRRLRAVVVDRHDHFCQIEPRPADSGAERVRILAALDLLCQRLSNVELQDLNTRLEQTTSGEEARDLFNAKFQEIQQAMQPPGLQIGPKSSQSGSSEHSTTASIKYSPEVIQALIKAVNLLPAGTPKRWEAIAAYINQHVPNASISGKEALKQAKALSHDDTHLRKEANTKAFDAFSSSLRESEATKNVTITSELEADAARPWTITEQRALEQALRSCSADQTSAPGEDRWQRIANIVGTRTRRECMLRCKELSDQVRAKKAAIAAATKGSTQNGLAITSAKSPGASKSKPT</sequence>
<dbReference type="AlphaFoldDB" id="A0A8T0D5C4"/>
<evidence type="ECO:0000256" key="1">
    <source>
        <dbReference type="ARBA" id="ARBA00004496"/>
    </source>
</evidence>
<dbReference type="OrthoDB" id="1690618at2759"/>
<dbReference type="Pfam" id="PF00226">
    <property type="entry name" value="DnaJ"/>
    <property type="match status" value="1"/>
</dbReference>
<name>A0A8T0D5C4_9TREM</name>
<dbReference type="Pfam" id="PF21884">
    <property type="entry name" value="ZUO1-like_ZHD"/>
    <property type="match status" value="1"/>
</dbReference>
<dbReference type="PRINTS" id="PR00625">
    <property type="entry name" value="JDOMAIN"/>
</dbReference>
<dbReference type="InterPro" id="IPR001005">
    <property type="entry name" value="SANT/Myb"/>
</dbReference>
<dbReference type="InterPro" id="IPR001623">
    <property type="entry name" value="DnaJ_domain"/>
</dbReference>
<keyword evidence="2" id="KW-0963">Cytoplasm</keyword>
<feature type="compositionally biased region" description="Low complexity" evidence="5">
    <location>
        <begin position="367"/>
        <end position="379"/>
    </location>
</feature>
<dbReference type="PROSITE" id="PS00636">
    <property type="entry name" value="DNAJ_1"/>
    <property type="match status" value="1"/>
</dbReference>
<evidence type="ECO:0000256" key="5">
    <source>
        <dbReference type="SAM" id="MobiDB-lite"/>
    </source>
</evidence>
<comment type="caution">
    <text evidence="8">The sequence shown here is derived from an EMBL/GenBank/DDBJ whole genome shotgun (WGS) entry which is preliminary data.</text>
</comment>
<dbReference type="GO" id="GO:0043022">
    <property type="term" value="F:ribosome binding"/>
    <property type="evidence" value="ECO:0007669"/>
    <property type="project" value="InterPro"/>
</dbReference>
<gene>
    <name evidence="8" type="ORF">P879_04046</name>
</gene>
<dbReference type="Proteomes" id="UP000699462">
    <property type="component" value="Unassembled WGS sequence"/>
</dbReference>
<evidence type="ECO:0000313" key="9">
    <source>
        <dbReference type="Proteomes" id="UP000699462"/>
    </source>
</evidence>
<keyword evidence="4" id="KW-0175">Coiled coil</keyword>
<dbReference type="Gene3D" id="1.10.287.110">
    <property type="entry name" value="DnaJ domain"/>
    <property type="match status" value="1"/>
</dbReference>
<reference evidence="8 9" key="1">
    <citation type="submission" date="2019-07" db="EMBL/GenBank/DDBJ databases">
        <title>Annotation for the trematode Paragonimus westermani.</title>
        <authorList>
            <person name="Choi Y.-J."/>
        </authorList>
    </citation>
    <scope>NUCLEOTIDE SEQUENCE [LARGE SCALE GENOMIC DNA]</scope>
    <source>
        <strain evidence="8">180907_Pwestermani</strain>
    </source>
</reference>
<dbReference type="InterPro" id="IPR054076">
    <property type="entry name" value="ZUO1-like_ZHD"/>
</dbReference>